<protein>
    <submittedName>
        <fullName evidence="1">Uncharacterized protein</fullName>
    </submittedName>
</protein>
<gene>
    <name evidence="1" type="ORF">ALP52_00623</name>
</gene>
<dbReference type="AlphaFoldDB" id="A0A3M5ITW0"/>
<organism evidence="1 2">
    <name type="scientific">Pseudomonas amygdali pv. mori</name>
    <dbReference type="NCBI Taxonomy" id="34065"/>
    <lineage>
        <taxon>Bacteria</taxon>
        <taxon>Pseudomonadati</taxon>
        <taxon>Pseudomonadota</taxon>
        <taxon>Gammaproteobacteria</taxon>
        <taxon>Pseudomonadales</taxon>
        <taxon>Pseudomonadaceae</taxon>
        <taxon>Pseudomonas</taxon>
        <taxon>Pseudomonas amygdali</taxon>
    </lineage>
</organism>
<sequence>MPESDNLSAYGRDGSHDADLATMSLVSKYRLCELANASEAAVAVALEQETLNPHDAGPVSIAAWGVTKHYNASFSAEVIAGLET</sequence>
<evidence type="ECO:0000313" key="1">
    <source>
        <dbReference type="EMBL" id="RMT14475.1"/>
    </source>
</evidence>
<dbReference type="EMBL" id="RBTD01000405">
    <property type="protein sequence ID" value="RMT14475.1"/>
    <property type="molecule type" value="Genomic_DNA"/>
</dbReference>
<reference evidence="1 2" key="1">
    <citation type="submission" date="2018-08" db="EMBL/GenBank/DDBJ databases">
        <title>Recombination of ecologically and evolutionarily significant loci maintains genetic cohesion in the Pseudomonas syringae species complex.</title>
        <authorList>
            <person name="Dillon M."/>
            <person name="Thakur S."/>
            <person name="Almeida R.N.D."/>
            <person name="Weir B.S."/>
            <person name="Guttman D.S."/>
        </authorList>
    </citation>
    <scope>NUCLEOTIDE SEQUENCE [LARGE SCALE GENOMIC DNA]</scope>
    <source>
        <strain evidence="1 2">ICMP 6941</strain>
    </source>
</reference>
<dbReference type="Proteomes" id="UP000276194">
    <property type="component" value="Unassembled WGS sequence"/>
</dbReference>
<evidence type="ECO:0000313" key="2">
    <source>
        <dbReference type="Proteomes" id="UP000276194"/>
    </source>
</evidence>
<accession>A0A3M5ITW0</accession>
<proteinExistence type="predicted"/>
<name>A0A3M5ITW0_PSEA0</name>
<comment type="caution">
    <text evidence="1">The sequence shown here is derived from an EMBL/GenBank/DDBJ whole genome shotgun (WGS) entry which is preliminary data.</text>
</comment>